<dbReference type="Pfam" id="PF09397">
    <property type="entry name" value="FtsK_gamma"/>
    <property type="match status" value="1"/>
</dbReference>
<feature type="domain" description="FtsK" evidence="4">
    <location>
        <begin position="1"/>
        <end position="141"/>
    </location>
</feature>
<dbReference type="InterPro" id="IPR002543">
    <property type="entry name" value="FtsK_dom"/>
</dbReference>
<dbReference type="InterPro" id="IPR036390">
    <property type="entry name" value="WH_DNA-bd_sf"/>
</dbReference>
<evidence type="ECO:0000313" key="5">
    <source>
        <dbReference type="EMBL" id="KKS43661.1"/>
    </source>
</evidence>
<evidence type="ECO:0000256" key="2">
    <source>
        <dbReference type="ARBA" id="ARBA00022840"/>
    </source>
</evidence>
<dbReference type="PANTHER" id="PTHR22683">
    <property type="entry name" value="SPORULATION PROTEIN RELATED"/>
    <property type="match status" value="1"/>
</dbReference>
<dbReference type="AlphaFoldDB" id="A0A0G1BBF4"/>
<organism evidence="5 6">
    <name type="scientific">candidate division CPR1 bacterium GW2011_GWA2_42_17</name>
    <dbReference type="NCBI Taxonomy" id="1618341"/>
    <lineage>
        <taxon>Bacteria</taxon>
        <taxon>candidate division CPR1</taxon>
    </lineage>
</organism>
<protein>
    <submittedName>
        <fullName evidence="5">Cell division FtsK/SpoIIIE</fullName>
    </submittedName>
</protein>
<dbReference type="InterPro" id="IPR050206">
    <property type="entry name" value="FtsK/SpoIIIE/SftA"/>
</dbReference>
<dbReference type="Gene3D" id="3.40.50.300">
    <property type="entry name" value="P-loop containing nucleotide triphosphate hydrolases"/>
    <property type="match status" value="1"/>
</dbReference>
<dbReference type="Proteomes" id="UP000034875">
    <property type="component" value="Unassembled WGS sequence"/>
</dbReference>
<dbReference type="InterPro" id="IPR027417">
    <property type="entry name" value="P-loop_NTPase"/>
</dbReference>
<evidence type="ECO:0000256" key="1">
    <source>
        <dbReference type="ARBA" id="ARBA00022741"/>
    </source>
</evidence>
<accession>A0A0G1BBF4</accession>
<dbReference type="GO" id="GO:0051301">
    <property type="term" value="P:cell division"/>
    <property type="evidence" value="ECO:0007669"/>
    <property type="project" value="UniProtKB-KW"/>
</dbReference>
<dbReference type="PATRIC" id="fig|1618341.3.peg.441"/>
<proteinExistence type="predicted"/>
<evidence type="ECO:0000313" key="6">
    <source>
        <dbReference type="Proteomes" id="UP000034875"/>
    </source>
</evidence>
<comment type="caution">
    <text evidence="5">The sequence shown here is derived from an EMBL/GenBank/DDBJ whole genome shotgun (WGS) entry which is preliminary data.</text>
</comment>
<dbReference type="GO" id="GO:0003677">
    <property type="term" value="F:DNA binding"/>
    <property type="evidence" value="ECO:0007669"/>
    <property type="project" value="InterPro"/>
</dbReference>
<dbReference type="Pfam" id="PF01580">
    <property type="entry name" value="FtsK_SpoIIIE"/>
    <property type="match status" value="1"/>
</dbReference>
<keyword evidence="5" id="KW-0131">Cell cycle</keyword>
<dbReference type="Gene3D" id="1.10.10.10">
    <property type="entry name" value="Winged helix-like DNA-binding domain superfamily/Winged helix DNA-binding domain"/>
    <property type="match status" value="1"/>
</dbReference>
<dbReference type="GO" id="GO:0005524">
    <property type="term" value="F:ATP binding"/>
    <property type="evidence" value="ECO:0007669"/>
    <property type="project" value="UniProtKB-UniRule"/>
</dbReference>
<dbReference type="SUPFAM" id="SSF52540">
    <property type="entry name" value="P-loop containing nucleoside triphosphate hydrolases"/>
    <property type="match status" value="1"/>
</dbReference>
<keyword evidence="2 3" id="KW-0067">ATP-binding</keyword>
<dbReference type="PROSITE" id="PS50901">
    <property type="entry name" value="FTSK"/>
    <property type="match status" value="1"/>
</dbReference>
<evidence type="ECO:0000256" key="3">
    <source>
        <dbReference type="PROSITE-ProRule" id="PRU00289"/>
    </source>
</evidence>
<gene>
    <name evidence="5" type="ORF">UV05_C0025G0003</name>
</gene>
<keyword evidence="5" id="KW-0132">Cell division</keyword>
<dbReference type="PANTHER" id="PTHR22683:SF41">
    <property type="entry name" value="DNA TRANSLOCASE FTSK"/>
    <property type="match status" value="1"/>
</dbReference>
<dbReference type="SUPFAM" id="SSF46785">
    <property type="entry name" value="Winged helix' DNA-binding domain"/>
    <property type="match status" value="1"/>
</dbReference>
<dbReference type="InterPro" id="IPR036388">
    <property type="entry name" value="WH-like_DNA-bd_sf"/>
</dbReference>
<keyword evidence="1 3" id="KW-0547">Nucleotide-binding</keyword>
<name>A0A0G1BBF4_9BACT</name>
<comment type="caution">
    <text evidence="3">Lacks conserved residue(s) required for the propagation of feature annotation.</text>
</comment>
<dbReference type="SMART" id="SM00843">
    <property type="entry name" value="Ftsk_gamma"/>
    <property type="match status" value="1"/>
</dbReference>
<sequence>MVDPKRVELTQYNGIPHLLTPVIVETEKVVSSLKWSVAEMEKRYKLFAQVGARNLQDFNQKSAATSLPFIIIVVDELADLMAFAATEVESLITRIAQMSRATGIHLVLSTQRPSVDVITGLIKANIPARIALNVSSSIDSRVIIDSVGAEKLLGRGDLLYLPPESSKPQRIQGVFVSDAELNLIIDYWKKFAAPLQSTPTPSSEIPASPVLSRGEPVLALETNSRLDVLEGEENYSQDDLFNQAAQIIFNHRYASTSLLQRRLRIGYARAARLIDEMEEAGFVGSKNGASPRVVNILKFENYLNKVVGFAVY</sequence>
<dbReference type="EMBL" id="LCCZ01000025">
    <property type="protein sequence ID" value="KKS43661.1"/>
    <property type="molecule type" value="Genomic_DNA"/>
</dbReference>
<dbReference type="InterPro" id="IPR018541">
    <property type="entry name" value="Ftsk_gamma"/>
</dbReference>
<reference evidence="5 6" key="1">
    <citation type="journal article" date="2015" name="Nature">
        <title>rRNA introns, odd ribosomes, and small enigmatic genomes across a large radiation of phyla.</title>
        <authorList>
            <person name="Brown C.T."/>
            <person name="Hug L.A."/>
            <person name="Thomas B.C."/>
            <person name="Sharon I."/>
            <person name="Castelle C.J."/>
            <person name="Singh A."/>
            <person name="Wilkins M.J."/>
            <person name="Williams K.H."/>
            <person name="Banfield J.F."/>
        </authorList>
    </citation>
    <scope>NUCLEOTIDE SEQUENCE [LARGE SCALE GENOMIC DNA]</scope>
</reference>
<evidence type="ECO:0000259" key="4">
    <source>
        <dbReference type="PROSITE" id="PS50901"/>
    </source>
</evidence>